<keyword evidence="2" id="KW-0812">Transmembrane</keyword>
<evidence type="ECO:0000256" key="2">
    <source>
        <dbReference type="SAM" id="Phobius"/>
    </source>
</evidence>
<evidence type="ECO:0000313" key="3">
    <source>
        <dbReference type="EMBL" id="XDQ30313.1"/>
    </source>
</evidence>
<feature type="transmembrane region" description="Helical" evidence="2">
    <location>
        <begin position="55"/>
        <end position="72"/>
    </location>
</feature>
<dbReference type="InterPro" id="IPR021373">
    <property type="entry name" value="DUF2993"/>
</dbReference>
<name>A0AB39PHE4_9ACTN</name>
<feature type="compositionally biased region" description="Basic and acidic residues" evidence="1">
    <location>
        <begin position="1"/>
        <end position="10"/>
    </location>
</feature>
<sequence length="302" mass="32185">MSASQHRYDDGSQYEPYYPPHDPYSYSYGPQGEHASYEPLEPYESPEPRRSRRPLAFVTAALVGLALLPVVADRIVAARIESRTAAAFQEGMGTPLPPEVHVRGFPVLTQAASGTLRRVDITAHDIPAQGASRLLPVTELSLRLQGLTKSDDDSQARAGSAEATAFLSYKDVSDALGLEISKGSRPGEVRAVVLLPFGEKGAVTTTVAVASGNRIAFKGFKVTGGALPAPASAVLNKVFEQPIQLRNIPENLSLRSVTSTADGLVARFSGQSVTFRPDDASQDSAEPSALVVRSASTLRLDQ</sequence>
<reference evidence="3" key="1">
    <citation type="submission" date="2024-07" db="EMBL/GenBank/DDBJ databases">
        <authorList>
            <person name="Yu S.T."/>
        </authorList>
    </citation>
    <scope>NUCLEOTIDE SEQUENCE</scope>
    <source>
        <strain evidence="3">R21</strain>
    </source>
</reference>
<accession>A0AB39PHE4</accession>
<protein>
    <submittedName>
        <fullName evidence="3">DUF2993 domain-containing protein</fullName>
    </submittedName>
</protein>
<dbReference type="RefSeq" id="WP_369240129.1">
    <property type="nucleotide sequence ID" value="NZ_CP163435.1"/>
</dbReference>
<feature type="region of interest" description="Disordered" evidence="1">
    <location>
        <begin position="1"/>
        <end position="49"/>
    </location>
</feature>
<dbReference type="Pfam" id="PF11209">
    <property type="entry name" value="LmeA"/>
    <property type="match status" value="1"/>
</dbReference>
<evidence type="ECO:0000256" key="1">
    <source>
        <dbReference type="SAM" id="MobiDB-lite"/>
    </source>
</evidence>
<gene>
    <name evidence="3" type="ORF">AB5J56_38875</name>
</gene>
<proteinExistence type="predicted"/>
<dbReference type="EMBL" id="CP163435">
    <property type="protein sequence ID" value="XDQ30313.1"/>
    <property type="molecule type" value="Genomic_DNA"/>
</dbReference>
<organism evidence="3">
    <name type="scientific">Streptomyces sp. R21</name>
    <dbReference type="NCBI Taxonomy" id="3238627"/>
    <lineage>
        <taxon>Bacteria</taxon>
        <taxon>Bacillati</taxon>
        <taxon>Actinomycetota</taxon>
        <taxon>Actinomycetes</taxon>
        <taxon>Kitasatosporales</taxon>
        <taxon>Streptomycetaceae</taxon>
        <taxon>Streptomyces</taxon>
    </lineage>
</organism>
<dbReference type="AlphaFoldDB" id="A0AB39PHE4"/>
<keyword evidence="2" id="KW-0472">Membrane</keyword>
<keyword evidence="2" id="KW-1133">Transmembrane helix</keyword>